<proteinExistence type="inferred from homology"/>
<comment type="subunit">
    <text evidence="3">Homodimer.</text>
</comment>
<comment type="pathway">
    <text evidence="3">Carbohydrate biosynthesis; gluconeogenesis.</text>
</comment>
<comment type="subcellular location">
    <subcellularLocation>
        <location evidence="3">Cytoplasm</location>
    </subcellularLocation>
</comment>
<name>A0A4R7KB96_9CLOT</name>
<dbReference type="UniPathway" id="UPA00109">
    <property type="reaction ID" value="UER00189"/>
</dbReference>
<dbReference type="GO" id="GO:0046166">
    <property type="term" value="P:glyceraldehyde-3-phosphate biosynthetic process"/>
    <property type="evidence" value="ECO:0007669"/>
    <property type="project" value="TreeGrafter"/>
</dbReference>
<evidence type="ECO:0000256" key="2">
    <source>
        <dbReference type="ARBA" id="ARBA00023235"/>
    </source>
</evidence>
<dbReference type="CDD" id="cd00311">
    <property type="entry name" value="TIM"/>
    <property type="match status" value="1"/>
</dbReference>
<evidence type="ECO:0000256" key="3">
    <source>
        <dbReference type="RuleBase" id="RU363013"/>
    </source>
</evidence>
<reference evidence="4 5" key="1">
    <citation type="submission" date="2019-03" db="EMBL/GenBank/DDBJ databases">
        <title>Genomic Encyclopedia of Type Strains, Phase IV (KMG-IV): sequencing the most valuable type-strain genomes for metagenomic binning, comparative biology and taxonomic classification.</title>
        <authorList>
            <person name="Goeker M."/>
        </authorList>
    </citation>
    <scope>NUCLEOTIDE SEQUENCE [LARGE SCALE GENOMIC DNA]</scope>
    <source>
        <strain evidence="4 5">DSM 24455</strain>
    </source>
</reference>
<dbReference type="NCBIfam" id="TIGR00419">
    <property type="entry name" value="tim"/>
    <property type="match status" value="1"/>
</dbReference>
<comment type="caution">
    <text evidence="4">The sequence shown here is derived from an EMBL/GenBank/DDBJ whole genome shotgun (WGS) entry which is preliminary data.</text>
</comment>
<dbReference type="UniPathway" id="UPA00138"/>
<keyword evidence="5" id="KW-1185">Reference proteome</keyword>
<evidence type="ECO:0000256" key="1">
    <source>
        <dbReference type="ARBA" id="ARBA00007422"/>
    </source>
</evidence>
<dbReference type="RefSeq" id="WP_133629221.1">
    <property type="nucleotide sequence ID" value="NZ_SOAZ01000030.1"/>
</dbReference>
<dbReference type="PANTHER" id="PTHR21139">
    <property type="entry name" value="TRIOSEPHOSPHATE ISOMERASE"/>
    <property type="match status" value="1"/>
</dbReference>
<dbReference type="GO" id="GO:0005829">
    <property type="term" value="C:cytosol"/>
    <property type="evidence" value="ECO:0007669"/>
    <property type="project" value="TreeGrafter"/>
</dbReference>
<dbReference type="GO" id="GO:0004807">
    <property type="term" value="F:triose-phosphate isomerase activity"/>
    <property type="evidence" value="ECO:0007669"/>
    <property type="project" value="UniProtKB-UniRule"/>
</dbReference>
<keyword evidence="3" id="KW-0312">Gluconeogenesis</keyword>
<dbReference type="EC" id="5.3.1.1" evidence="3"/>
<comment type="pathway">
    <text evidence="3">Carbohydrate degradation; glycolysis; D-glyceraldehyde 3-phosphate from glycerone phosphate: step 1/1.</text>
</comment>
<sequence>MRKKIVGSSWKMHIDSIYKGEELAKEIRNLVGKIDEIDIFIIPTYPMIPVISKIFQGSCIKWGAQNVSYIEKGALTGEVPPLVLKELGCTYVEVGHAERRANLNETDETVNKKIKLIFKYGMIPIICIGETLSDLNNNYGKLRLETQILWALDGLNKDEIEKVVIAYEPVWAIGQSEAAKEDYVEEVHSFIRSVITDRYGEEVGQAVRIIYGGSVSPESAQKLCLKENVDGVFIGRFGLKAENFEKMVCAFK</sequence>
<keyword evidence="2 3" id="KW-0413">Isomerase</keyword>
<dbReference type="Proteomes" id="UP000295325">
    <property type="component" value="Unassembled WGS sequence"/>
</dbReference>
<dbReference type="PANTHER" id="PTHR21139:SF42">
    <property type="entry name" value="TRIOSEPHOSPHATE ISOMERASE"/>
    <property type="match status" value="1"/>
</dbReference>
<dbReference type="EMBL" id="SOAZ01000030">
    <property type="protein sequence ID" value="TDT50350.1"/>
    <property type="molecule type" value="Genomic_DNA"/>
</dbReference>
<dbReference type="PROSITE" id="PS51440">
    <property type="entry name" value="TIM_2"/>
    <property type="match status" value="1"/>
</dbReference>
<evidence type="ECO:0000313" key="4">
    <source>
        <dbReference type="EMBL" id="TDT50350.1"/>
    </source>
</evidence>
<dbReference type="AlphaFoldDB" id="A0A4R7KB96"/>
<dbReference type="InterPro" id="IPR013785">
    <property type="entry name" value="Aldolase_TIM"/>
</dbReference>
<dbReference type="GO" id="GO:0019563">
    <property type="term" value="P:glycerol catabolic process"/>
    <property type="evidence" value="ECO:0007669"/>
    <property type="project" value="TreeGrafter"/>
</dbReference>
<accession>A0A4R7KB96</accession>
<comment type="similarity">
    <text evidence="1 3">Belongs to the triosephosphate isomerase family.</text>
</comment>
<gene>
    <name evidence="4" type="ORF">EDD71_13010</name>
</gene>
<dbReference type="GO" id="GO:0006096">
    <property type="term" value="P:glycolytic process"/>
    <property type="evidence" value="ECO:0007669"/>
    <property type="project" value="UniProtKB-UniRule"/>
</dbReference>
<evidence type="ECO:0000313" key="5">
    <source>
        <dbReference type="Proteomes" id="UP000295325"/>
    </source>
</evidence>
<dbReference type="OrthoDB" id="9809429at2"/>
<dbReference type="InterPro" id="IPR035990">
    <property type="entry name" value="TIM_sf"/>
</dbReference>
<organism evidence="4 5">
    <name type="scientific">Fonticella tunisiensis</name>
    <dbReference type="NCBI Taxonomy" id="1096341"/>
    <lineage>
        <taxon>Bacteria</taxon>
        <taxon>Bacillati</taxon>
        <taxon>Bacillota</taxon>
        <taxon>Clostridia</taxon>
        <taxon>Eubacteriales</taxon>
        <taxon>Clostridiaceae</taxon>
        <taxon>Fonticella</taxon>
    </lineage>
</organism>
<dbReference type="InterPro" id="IPR000652">
    <property type="entry name" value="Triosephosphate_isomerase"/>
</dbReference>
<keyword evidence="3" id="KW-0324">Glycolysis</keyword>
<dbReference type="GO" id="GO:0006094">
    <property type="term" value="P:gluconeogenesis"/>
    <property type="evidence" value="ECO:0007669"/>
    <property type="project" value="UniProtKB-UniPathway"/>
</dbReference>
<dbReference type="Gene3D" id="3.20.20.70">
    <property type="entry name" value="Aldolase class I"/>
    <property type="match status" value="1"/>
</dbReference>
<comment type="catalytic activity">
    <reaction evidence="3">
        <text>D-glyceraldehyde 3-phosphate = dihydroxyacetone phosphate</text>
        <dbReference type="Rhea" id="RHEA:18585"/>
        <dbReference type="ChEBI" id="CHEBI:57642"/>
        <dbReference type="ChEBI" id="CHEBI:59776"/>
        <dbReference type="EC" id="5.3.1.1"/>
    </reaction>
</comment>
<dbReference type="Pfam" id="PF00121">
    <property type="entry name" value="TIM"/>
    <property type="match status" value="1"/>
</dbReference>
<keyword evidence="3" id="KW-0963">Cytoplasm</keyword>
<protein>
    <recommendedName>
        <fullName evidence="3">Triosephosphate isomerase</fullName>
        <ecNumber evidence="3">5.3.1.1</ecNumber>
    </recommendedName>
</protein>
<dbReference type="SUPFAM" id="SSF51351">
    <property type="entry name" value="Triosephosphate isomerase (TIM)"/>
    <property type="match status" value="1"/>
</dbReference>